<accession>A0A2D4IG77</accession>
<dbReference type="EMBL" id="IACK01097447">
    <property type="protein sequence ID" value="LAA83209.1"/>
    <property type="molecule type" value="Transcribed_RNA"/>
</dbReference>
<reference evidence="2" key="1">
    <citation type="submission" date="2017-07" db="EMBL/GenBank/DDBJ databases">
        <authorList>
            <person name="Mikheyev A."/>
            <person name="Grau M."/>
        </authorList>
    </citation>
    <scope>NUCLEOTIDE SEQUENCE</scope>
    <source>
        <tissue evidence="2">Venom_gland</tissue>
    </source>
</reference>
<feature type="compositionally biased region" description="Polar residues" evidence="1">
    <location>
        <begin position="301"/>
        <end position="311"/>
    </location>
</feature>
<organism evidence="2">
    <name type="scientific">Micrurus lemniscatus lemniscatus</name>
    <dbReference type="NCBI Taxonomy" id="129467"/>
    <lineage>
        <taxon>Eukaryota</taxon>
        <taxon>Metazoa</taxon>
        <taxon>Chordata</taxon>
        <taxon>Craniata</taxon>
        <taxon>Vertebrata</taxon>
        <taxon>Euteleostomi</taxon>
        <taxon>Lepidosauria</taxon>
        <taxon>Squamata</taxon>
        <taxon>Bifurcata</taxon>
        <taxon>Unidentata</taxon>
        <taxon>Episquamata</taxon>
        <taxon>Toxicofera</taxon>
        <taxon>Serpentes</taxon>
        <taxon>Colubroidea</taxon>
        <taxon>Elapidae</taxon>
        <taxon>Elapinae</taxon>
        <taxon>Micrurus</taxon>
    </lineage>
</organism>
<proteinExistence type="predicted"/>
<dbReference type="AlphaFoldDB" id="A0A2D4IG77"/>
<name>A0A2D4IG77_MICLE</name>
<evidence type="ECO:0000313" key="2">
    <source>
        <dbReference type="EMBL" id="LAA83209.1"/>
    </source>
</evidence>
<reference evidence="2" key="2">
    <citation type="submission" date="2017-11" db="EMBL/GenBank/DDBJ databases">
        <title>Coralsnake Venomics: Analyses of Venom Gland Transcriptomes and Proteomes of Six Brazilian Taxa.</title>
        <authorList>
            <person name="Aird S.D."/>
            <person name="Jorge da Silva N."/>
            <person name="Qiu L."/>
            <person name="Villar-Briones A."/>
            <person name="Aparecida-Saddi V."/>
            <person name="Campos-Telles M.P."/>
            <person name="Grau M."/>
            <person name="Mikheyev A.S."/>
        </authorList>
    </citation>
    <scope>NUCLEOTIDE SEQUENCE</scope>
    <source>
        <tissue evidence="2">Venom_gland</tissue>
    </source>
</reference>
<protein>
    <submittedName>
        <fullName evidence="2">Uncharacterized protein</fullName>
    </submittedName>
</protein>
<sequence>MAQWGGALETGLELGPCSWFLLISGWRQASRRSPGSPFHWLLTTLAVTRTIAVWIGELFHFRGHLLVLIPRCPTPAPSDPWGGICRYRLPRKGNGAGDGGGCCALGLNSALLPAGPPDVLRTGALQGRVTGIRAVGVFAEAAGPGAEDLTLLGQERLPEQGLLATRAAETGISGVPVLALIGHLALVNTNVLPACIAIFCIEALITTAAIGATLAHDVSLPTQGLLTFKAAEMAHVPVTALGFCALICKDDLITSFTSRLEALSMVAPTVDFALLVEVDQVNEELPTRGTNKALGVPAGTMPSSTGKDSNVPSANLFSTLFTDGSSYGDRKESDRSSAKVLSLTLL</sequence>
<evidence type="ECO:0000256" key="1">
    <source>
        <dbReference type="SAM" id="MobiDB-lite"/>
    </source>
</evidence>
<feature type="region of interest" description="Disordered" evidence="1">
    <location>
        <begin position="289"/>
        <end position="311"/>
    </location>
</feature>